<reference evidence="3" key="3">
    <citation type="submission" date="2021-06" db="EMBL/GenBank/DDBJ databases">
        <title>Updating the genus Pseudomonas: Description of 43 new species and partition of the Pseudomonas putida group.</title>
        <authorList>
            <person name="Girard L."/>
            <person name="Lood C."/>
            <person name="Vandamme P."/>
            <person name="Rokni-Zadeh H."/>
            <person name="Van Noort V."/>
            <person name="Hofte M."/>
            <person name="Lavigne R."/>
            <person name="De Mot R."/>
        </authorList>
    </citation>
    <scope>NUCLEOTIDE SEQUENCE</scope>
    <source>
        <strain evidence="3">SWRI10</strain>
    </source>
</reference>
<keyword evidence="1" id="KW-1133">Transmembrane helix</keyword>
<reference evidence="2" key="2">
    <citation type="submission" date="2020-07" db="EMBL/GenBank/DDBJ databases">
        <authorList>
            <person name="Lood C."/>
            <person name="Girard L."/>
        </authorList>
    </citation>
    <scope>NUCLEOTIDE SEQUENCE</scope>
    <source>
        <strain evidence="2">SWRI10</strain>
    </source>
</reference>
<reference evidence="2" key="1">
    <citation type="journal article" date="2020" name="Microorganisms">
        <title>Reliable Identification of Environmental Pseudomonas Isolates Using the rpoD Gene.</title>
        <authorList>
            <consortium name="The Broad Institute Genome Sequencing Platform"/>
            <person name="Girard L."/>
            <person name="Lood C."/>
            <person name="Rokni-Zadeh H."/>
            <person name="van Noort V."/>
            <person name="Lavigne R."/>
            <person name="De Mot R."/>
        </authorList>
    </citation>
    <scope>NUCLEOTIDE SEQUENCE</scope>
    <source>
        <strain evidence="2">SWRI10</strain>
    </source>
</reference>
<accession>A0A923JTZ1</accession>
<keyword evidence="1" id="KW-0812">Transmembrane</keyword>
<name>A0A923JTZ1_9PSED</name>
<dbReference type="EMBL" id="JABWRE010000001">
    <property type="protein sequence ID" value="MBC3439536.1"/>
    <property type="molecule type" value="Genomic_DNA"/>
</dbReference>
<gene>
    <name evidence="3" type="ORF">HU737_022685</name>
    <name evidence="2" type="ORF">HU737_02505</name>
</gene>
<dbReference type="RefSeq" id="WP_186553104.1">
    <property type="nucleotide sequence ID" value="NZ_JABWRE020000001.1"/>
</dbReference>
<organism evidence="2">
    <name type="scientific">Pseudomonas urmiensis</name>
    <dbReference type="NCBI Taxonomy" id="2745493"/>
    <lineage>
        <taxon>Bacteria</taxon>
        <taxon>Pseudomonadati</taxon>
        <taxon>Pseudomonadota</taxon>
        <taxon>Gammaproteobacteria</taxon>
        <taxon>Pseudomonadales</taxon>
        <taxon>Pseudomonadaceae</taxon>
        <taxon>Pseudomonas</taxon>
    </lineage>
</organism>
<evidence type="ECO:0000313" key="3">
    <source>
        <dbReference type="EMBL" id="MBV4538769.1"/>
    </source>
</evidence>
<proteinExistence type="predicted"/>
<sequence length="132" mass="14546">MKKKASHPQLNVTIRVPLGSPWIVLVMLILGVRGPKMLQDHPAPNAVASPVINVFQNNSSGGCPLKQSDHELIDKQMALWEAASVALREYEESKGHASPEKTESLRLKAEWLAKAASSYQLETMTGRKAPRH</sequence>
<evidence type="ECO:0000256" key="1">
    <source>
        <dbReference type="SAM" id="Phobius"/>
    </source>
</evidence>
<dbReference type="EMBL" id="JABWRE020000001">
    <property type="protein sequence ID" value="MBV4538769.1"/>
    <property type="molecule type" value="Genomic_DNA"/>
</dbReference>
<comment type="caution">
    <text evidence="2">The sequence shown here is derived from an EMBL/GenBank/DDBJ whole genome shotgun (WGS) entry which is preliminary data.</text>
</comment>
<feature type="transmembrane region" description="Helical" evidence="1">
    <location>
        <begin position="12"/>
        <end position="32"/>
    </location>
</feature>
<protein>
    <submittedName>
        <fullName evidence="2">Uncharacterized protein</fullName>
    </submittedName>
</protein>
<dbReference type="Proteomes" id="UP000599879">
    <property type="component" value="Unassembled WGS sequence"/>
</dbReference>
<keyword evidence="1" id="KW-0472">Membrane</keyword>
<dbReference type="AlphaFoldDB" id="A0A923JTZ1"/>
<evidence type="ECO:0000313" key="2">
    <source>
        <dbReference type="EMBL" id="MBC3439536.1"/>
    </source>
</evidence>